<evidence type="ECO:0000313" key="1">
    <source>
        <dbReference type="EMBL" id="KAJ1128062.1"/>
    </source>
</evidence>
<gene>
    <name evidence="1" type="ORF">NDU88_006449</name>
</gene>
<organism evidence="1 2">
    <name type="scientific">Pleurodeles waltl</name>
    <name type="common">Iberian ribbed newt</name>
    <dbReference type="NCBI Taxonomy" id="8319"/>
    <lineage>
        <taxon>Eukaryota</taxon>
        <taxon>Metazoa</taxon>
        <taxon>Chordata</taxon>
        <taxon>Craniata</taxon>
        <taxon>Vertebrata</taxon>
        <taxon>Euteleostomi</taxon>
        <taxon>Amphibia</taxon>
        <taxon>Batrachia</taxon>
        <taxon>Caudata</taxon>
        <taxon>Salamandroidea</taxon>
        <taxon>Salamandridae</taxon>
        <taxon>Pleurodelinae</taxon>
        <taxon>Pleurodeles</taxon>
    </lineage>
</organism>
<protein>
    <submittedName>
        <fullName evidence="1">Uncharacterized protein</fullName>
    </submittedName>
</protein>
<comment type="caution">
    <text evidence="1">The sequence shown here is derived from an EMBL/GenBank/DDBJ whole genome shotgun (WGS) entry which is preliminary data.</text>
</comment>
<accession>A0AAV7PL22</accession>
<dbReference type="AlphaFoldDB" id="A0AAV7PL22"/>
<evidence type="ECO:0000313" key="2">
    <source>
        <dbReference type="Proteomes" id="UP001066276"/>
    </source>
</evidence>
<proteinExistence type="predicted"/>
<name>A0AAV7PL22_PLEWA</name>
<keyword evidence="2" id="KW-1185">Reference proteome</keyword>
<sequence length="111" mass="12278">MHLQLGEHDGRVAPRSGAYGFRPVCAQLDTPSLRTNEHERCEALLISLPRGSSPRRVAGHSVEVNHRIEMPRIGASSIKPWAEAARVLHQGRRGFALCHFRGSTSQQFSAL</sequence>
<dbReference type="EMBL" id="JANPWB010000011">
    <property type="protein sequence ID" value="KAJ1128062.1"/>
    <property type="molecule type" value="Genomic_DNA"/>
</dbReference>
<reference evidence="1" key="1">
    <citation type="journal article" date="2022" name="bioRxiv">
        <title>Sequencing and chromosome-scale assembly of the giantPleurodeles waltlgenome.</title>
        <authorList>
            <person name="Brown T."/>
            <person name="Elewa A."/>
            <person name="Iarovenko S."/>
            <person name="Subramanian E."/>
            <person name="Araus A.J."/>
            <person name="Petzold A."/>
            <person name="Susuki M."/>
            <person name="Suzuki K.-i.T."/>
            <person name="Hayashi T."/>
            <person name="Toyoda A."/>
            <person name="Oliveira C."/>
            <person name="Osipova E."/>
            <person name="Leigh N.D."/>
            <person name="Simon A."/>
            <person name="Yun M.H."/>
        </authorList>
    </citation>
    <scope>NUCLEOTIDE SEQUENCE</scope>
    <source>
        <strain evidence="1">20211129_DDA</strain>
        <tissue evidence="1">Liver</tissue>
    </source>
</reference>
<dbReference type="Proteomes" id="UP001066276">
    <property type="component" value="Chromosome 7"/>
</dbReference>